<dbReference type="GO" id="GO:0006144">
    <property type="term" value="P:purine nucleobase metabolic process"/>
    <property type="evidence" value="ECO:0007669"/>
    <property type="project" value="UniProtKB-KW"/>
</dbReference>
<dbReference type="PROSITE" id="PS00366">
    <property type="entry name" value="URICASE"/>
    <property type="match status" value="1"/>
</dbReference>
<feature type="binding site" evidence="7">
    <location>
        <position position="57"/>
    </location>
    <ligand>
        <name>5-hydroxyisourate</name>
        <dbReference type="ChEBI" id="CHEBI:18072"/>
    </ligand>
</feature>
<dbReference type="InterPro" id="IPR002042">
    <property type="entry name" value="Uricase"/>
</dbReference>
<feature type="binding site" evidence="7">
    <location>
        <position position="158"/>
    </location>
    <ligand>
        <name>urate</name>
        <dbReference type="ChEBI" id="CHEBI:17775"/>
    </ligand>
</feature>
<reference evidence="9" key="1">
    <citation type="submission" date="2023-02" db="EMBL/GenBank/DDBJ databases">
        <title>Nocardiopsis ansamitocini NBRC 112285.</title>
        <authorList>
            <person name="Ichikawa N."/>
            <person name="Sato H."/>
            <person name="Tonouchi N."/>
        </authorList>
    </citation>
    <scope>NUCLEOTIDE SEQUENCE</scope>
    <source>
        <strain evidence="9">NBRC 112285</strain>
    </source>
</reference>
<dbReference type="RefSeq" id="WP_285757219.1">
    <property type="nucleotide sequence ID" value="NZ_BSQG01000001.1"/>
</dbReference>
<feature type="binding site" evidence="7">
    <location>
        <position position="244"/>
    </location>
    <ligand>
        <name>urate</name>
        <dbReference type="ChEBI" id="CHEBI:17775"/>
    </ligand>
</feature>
<dbReference type="PANTHER" id="PTHR42874:SF1">
    <property type="entry name" value="URICASE"/>
    <property type="match status" value="1"/>
</dbReference>
<comment type="caution">
    <text evidence="9">The sequence shown here is derived from an EMBL/GenBank/DDBJ whole genome shotgun (WGS) entry which is preliminary data.</text>
</comment>
<feature type="binding site" evidence="7">
    <location>
        <position position="218"/>
    </location>
    <ligand>
        <name>urate</name>
        <dbReference type="ChEBI" id="CHEBI:17775"/>
    </ligand>
</feature>
<gene>
    <name evidence="9" type="ORF">Nans01_07110</name>
</gene>
<evidence type="ECO:0000256" key="2">
    <source>
        <dbReference type="ARBA" id="ARBA00009760"/>
    </source>
</evidence>
<keyword evidence="10" id="KW-1185">Reference proteome</keyword>
<evidence type="ECO:0000256" key="5">
    <source>
        <dbReference type="PIRNR" id="PIRNR000241"/>
    </source>
</evidence>
<dbReference type="PIRSF" id="PIRSF000241">
    <property type="entry name" value="Urate_oxidase"/>
    <property type="match status" value="1"/>
</dbReference>
<organism evidence="9 10">
    <name type="scientific">Nocardiopsis ansamitocini</name>
    <dbReference type="NCBI Taxonomy" id="1670832"/>
    <lineage>
        <taxon>Bacteria</taxon>
        <taxon>Bacillati</taxon>
        <taxon>Actinomycetota</taxon>
        <taxon>Actinomycetes</taxon>
        <taxon>Streptosporangiales</taxon>
        <taxon>Nocardiopsidaceae</taxon>
        <taxon>Nocardiopsis</taxon>
    </lineage>
</organism>
<dbReference type="Pfam" id="PF01014">
    <property type="entry name" value="Uricase"/>
    <property type="match status" value="2"/>
</dbReference>
<dbReference type="EC" id="1.7.3.3" evidence="5 8"/>
<name>A0A9W6P320_9ACTN</name>
<proteinExistence type="inferred from homology"/>
<evidence type="ECO:0000313" key="10">
    <source>
        <dbReference type="Proteomes" id="UP001165092"/>
    </source>
</evidence>
<evidence type="ECO:0000256" key="8">
    <source>
        <dbReference type="RuleBase" id="RU004455"/>
    </source>
</evidence>
<feature type="binding site" evidence="7">
    <location>
        <position position="57"/>
    </location>
    <ligand>
        <name>O2</name>
        <dbReference type="ChEBI" id="CHEBI:15379"/>
    </ligand>
</feature>
<dbReference type="SUPFAM" id="SSF55620">
    <property type="entry name" value="Tetrahydrobiopterin biosynthesis enzymes-like"/>
    <property type="match status" value="2"/>
</dbReference>
<dbReference type="GO" id="GO:0004846">
    <property type="term" value="F:urate oxidase activity"/>
    <property type="evidence" value="ECO:0007669"/>
    <property type="project" value="UniProtKB-EC"/>
</dbReference>
<evidence type="ECO:0000256" key="4">
    <source>
        <dbReference type="ARBA" id="ARBA00023002"/>
    </source>
</evidence>
<evidence type="ECO:0000313" key="9">
    <source>
        <dbReference type="EMBL" id="GLU46360.1"/>
    </source>
</evidence>
<keyword evidence="3 5" id="KW-0659">Purine metabolism</keyword>
<feature type="active site" description="Charge relay system" evidence="6">
    <location>
        <position position="246"/>
    </location>
</feature>
<dbReference type="EMBL" id="BSQG01000001">
    <property type="protein sequence ID" value="GLU46360.1"/>
    <property type="molecule type" value="Genomic_DNA"/>
</dbReference>
<feature type="binding site" evidence="7">
    <location>
        <position position="218"/>
    </location>
    <ligand>
        <name>5-hydroxyisourate</name>
        <dbReference type="ChEBI" id="CHEBI:18072"/>
    </ligand>
</feature>
<feature type="active site" description="Charge relay system" evidence="6">
    <location>
        <position position="57"/>
    </location>
</feature>
<evidence type="ECO:0000256" key="1">
    <source>
        <dbReference type="ARBA" id="ARBA00004831"/>
    </source>
</evidence>
<dbReference type="Proteomes" id="UP001165092">
    <property type="component" value="Unassembled WGS sequence"/>
</dbReference>
<dbReference type="PANTHER" id="PTHR42874">
    <property type="entry name" value="URICASE"/>
    <property type="match status" value="1"/>
</dbReference>
<sequence>MAIRLGDNQYGKAEVRLVRVTRDTDRHTIRDLNVTSQLRGDFTAVHTTGDNTNCVATDTQKNTVYGLARKHALGAIEEFALLLARYHVDGFGFVHGARMEIEEYPWDRIATVDGAHDHSFVRGGGGTRTTLVVKDGPTETVLSGVTGLTVLKSTGSEFHGFPRTEFTTLAETTDRILATDVTARWRYIGTDVDWDASHDSIRRIIVETFAVQHSLALQQTLWEIGRAVLEAHPEVAEIRFSCPNKHHFAVDLSAFDMDNPGEVFFAADRPYGKIETTVERDDAPSAGRVWESVPGFI</sequence>
<feature type="binding site" evidence="7">
    <location>
        <position position="57"/>
    </location>
    <ligand>
        <name>urate</name>
        <dbReference type="ChEBI" id="CHEBI:17775"/>
    </ligand>
</feature>
<feature type="binding site" evidence="7">
    <location>
        <position position="158"/>
    </location>
    <ligand>
        <name>5-hydroxyisourate</name>
        <dbReference type="ChEBI" id="CHEBI:18072"/>
    </ligand>
</feature>
<dbReference type="PRINTS" id="PR00093">
    <property type="entry name" value="URICASE"/>
</dbReference>
<protein>
    <recommendedName>
        <fullName evidence="5 8">Uricase</fullName>
        <ecNumber evidence="5 8">1.7.3.3</ecNumber>
    </recommendedName>
    <alternativeName>
        <fullName evidence="5">Urate oxidase</fullName>
    </alternativeName>
</protein>
<feature type="binding site" evidence="7">
    <location>
        <position position="244"/>
    </location>
    <ligand>
        <name>5-hydroxyisourate</name>
        <dbReference type="ChEBI" id="CHEBI:18072"/>
    </ligand>
</feature>
<comment type="pathway">
    <text evidence="1 5">Purine metabolism; urate degradation; (S)-allantoin from urate: step 1/3.</text>
</comment>
<feature type="binding site" evidence="7">
    <location>
        <position position="175"/>
    </location>
    <ligand>
        <name>urate</name>
        <dbReference type="ChEBI" id="CHEBI:17775"/>
    </ligand>
</feature>
<dbReference type="Gene3D" id="3.10.270.10">
    <property type="entry name" value="Urate Oxidase"/>
    <property type="match status" value="1"/>
</dbReference>
<comment type="catalytic activity">
    <reaction evidence="5 8">
        <text>urate + O2 + H2O = 5-hydroxyisourate + H2O2</text>
        <dbReference type="Rhea" id="RHEA:21368"/>
        <dbReference type="ChEBI" id="CHEBI:15377"/>
        <dbReference type="ChEBI" id="CHEBI:15379"/>
        <dbReference type="ChEBI" id="CHEBI:16240"/>
        <dbReference type="ChEBI" id="CHEBI:17775"/>
        <dbReference type="ChEBI" id="CHEBI:18072"/>
        <dbReference type="EC" id="1.7.3.3"/>
    </reaction>
</comment>
<evidence type="ECO:0000256" key="7">
    <source>
        <dbReference type="PIRSR" id="PIRSR000241-2"/>
    </source>
</evidence>
<accession>A0A9W6P320</accession>
<comment type="function">
    <text evidence="5 8">Catalyzes the oxidation of uric acid to 5-hydroxyisourate, which is further processed to form (S)-allantoin.</text>
</comment>
<feature type="binding site" evidence="7">
    <location>
        <position position="244"/>
    </location>
    <ligand>
        <name>O2</name>
        <dbReference type="ChEBI" id="CHEBI:15379"/>
    </ligand>
</feature>
<evidence type="ECO:0000256" key="6">
    <source>
        <dbReference type="PIRSR" id="PIRSR000241-1"/>
    </source>
</evidence>
<dbReference type="InterPro" id="IPR019842">
    <property type="entry name" value="Uricase_CS"/>
</dbReference>
<keyword evidence="4 5" id="KW-0560">Oxidoreductase</keyword>
<evidence type="ECO:0000256" key="3">
    <source>
        <dbReference type="ARBA" id="ARBA00022631"/>
    </source>
</evidence>
<feature type="binding site" evidence="7">
    <location>
        <position position="175"/>
    </location>
    <ligand>
        <name>5-hydroxyisourate</name>
        <dbReference type="ChEBI" id="CHEBI:18072"/>
    </ligand>
</feature>
<dbReference type="NCBIfam" id="TIGR03383">
    <property type="entry name" value="urate_oxi"/>
    <property type="match status" value="1"/>
</dbReference>
<comment type="similarity">
    <text evidence="2 5 8">Belongs to the uricase family.</text>
</comment>
<dbReference type="AlphaFoldDB" id="A0A9W6P320"/>
<feature type="binding site" evidence="7">
    <location>
        <position position="58"/>
    </location>
    <ligand>
        <name>urate</name>
        <dbReference type="ChEBI" id="CHEBI:17775"/>
    </ligand>
</feature>
<feature type="active site" description="Charge relay system" evidence="6">
    <location>
        <position position="12"/>
    </location>
</feature>